<keyword evidence="1" id="KW-1133">Transmembrane helix</keyword>
<dbReference type="Proteomes" id="UP000294546">
    <property type="component" value="Unassembled WGS sequence"/>
</dbReference>
<feature type="transmembrane region" description="Helical" evidence="1">
    <location>
        <begin position="143"/>
        <end position="164"/>
    </location>
</feature>
<reference evidence="2 3" key="1">
    <citation type="submission" date="2019-03" db="EMBL/GenBank/DDBJ databases">
        <title>Genomic Encyclopedia of Archaeal and Bacterial Type Strains, Phase II (KMG-II): from individual species to whole genera.</title>
        <authorList>
            <person name="Goeker M."/>
        </authorList>
    </citation>
    <scope>NUCLEOTIDE SEQUENCE [LARGE SCALE GENOMIC DNA]</scope>
    <source>
        <strain evidence="2 3">DSM 27697</strain>
    </source>
</reference>
<dbReference type="EMBL" id="SMFU01000008">
    <property type="protein sequence ID" value="TCK07613.1"/>
    <property type="molecule type" value="Genomic_DNA"/>
</dbReference>
<accession>A0A4R1GK91</accession>
<dbReference type="InterPro" id="IPR018723">
    <property type="entry name" value="DUF2254_membrane"/>
</dbReference>
<dbReference type="AlphaFoldDB" id="A0A4R1GK91"/>
<keyword evidence="1" id="KW-0472">Membrane</keyword>
<sequence>MKQGSAATWTGISATRYYIARLREALWFRPLISCLLSIAAAFIANLAEQIEFIHALPDVSAESIEKLLTTIASSMLAISVFAVGSMISAYASASNGATPRSFALVVSDDVSQNALSTFIGAFIFSIVALVALLNDFYTQGGRFVLFLLTLFVFGLVILGFVRWVDRIARLGRLGNTVEKVENATETAMKRHIYFCRKSITRPEDKGEAVYSNRVGYVQHIDFTKLQCLAEELELRISIDMLPGSLSTPDRPLVFITGHCDENRNTIQKRVESAFVINRQRTFESDPRFGLIVLSQIASRALSPAVNDEGTAIDILSVFLRLFAHYQRTKDEDGSPKVEYDRLSIPGLSIDEMFDDAFNSLARDGAYSVTVAMRHQKALYSLAALGDQAMSDAAKRHATLALEHARKQLKLESEIDTLEALYTENFSTAEATAR</sequence>
<evidence type="ECO:0000313" key="2">
    <source>
        <dbReference type="EMBL" id="TCK07613.1"/>
    </source>
</evidence>
<keyword evidence="1" id="KW-0812">Transmembrane</keyword>
<proteinExistence type="predicted"/>
<comment type="caution">
    <text evidence="2">The sequence shown here is derived from an EMBL/GenBank/DDBJ whole genome shotgun (WGS) entry which is preliminary data.</text>
</comment>
<name>A0A4R1GK91_9GAMM</name>
<organism evidence="2 3">
    <name type="scientific">Marinobacterium mangrovicola</name>
    <dbReference type="NCBI Taxonomy" id="1476959"/>
    <lineage>
        <taxon>Bacteria</taxon>
        <taxon>Pseudomonadati</taxon>
        <taxon>Pseudomonadota</taxon>
        <taxon>Gammaproteobacteria</taxon>
        <taxon>Oceanospirillales</taxon>
        <taxon>Oceanospirillaceae</taxon>
        <taxon>Marinobacterium</taxon>
    </lineage>
</organism>
<feature type="transmembrane region" description="Helical" evidence="1">
    <location>
        <begin position="26"/>
        <end position="47"/>
    </location>
</feature>
<keyword evidence="3" id="KW-1185">Reference proteome</keyword>
<feature type="transmembrane region" description="Helical" evidence="1">
    <location>
        <begin position="114"/>
        <end position="137"/>
    </location>
</feature>
<feature type="transmembrane region" description="Helical" evidence="1">
    <location>
        <begin position="67"/>
        <end position="93"/>
    </location>
</feature>
<protein>
    <submittedName>
        <fullName evidence="2">Putative membrane protein</fullName>
    </submittedName>
</protein>
<gene>
    <name evidence="2" type="ORF">CLV83_2486</name>
</gene>
<evidence type="ECO:0000256" key="1">
    <source>
        <dbReference type="SAM" id="Phobius"/>
    </source>
</evidence>
<dbReference type="Pfam" id="PF10011">
    <property type="entry name" value="DUF2254"/>
    <property type="match status" value="1"/>
</dbReference>
<dbReference type="OrthoDB" id="2955631at2"/>
<evidence type="ECO:0000313" key="3">
    <source>
        <dbReference type="Proteomes" id="UP000294546"/>
    </source>
</evidence>
<dbReference type="RefSeq" id="WP_132292555.1">
    <property type="nucleotide sequence ID" value="NZ_SMFU01000008.1"/>
</dbReference>